<proteinExistence type="predicted"/>
<evidence type="ECO:0000313" key="1">
    <source>
        <dbReference type="EMBL" id="OQU86637.1"/>
    </source>
</evidence>
<sequence>MVINITEPTIDCIPCHMATMFNGWKYAWLAKSFPFSCHRKAHPTMCHAELFRGSTAAVQHRARHFRVCTGPQMKSA</sequence>
<protein>
    <submittedName>
        <fullName evidence="1">Uncharacterized protein</fullName>
    </submittedName>
</protein>
<gene>
    <name evidence="1" type="ORF">SORBI_3003G119266</name>
</gene>
<name>A0A1W0VWW0_SORBI</name>
<accession>A0A1W0VWW0</accession>
<organism evidence="1 2">
    <name type="scientific">Sorghum bicolor</name>
    <name type="common">Sorghum</name>
    <name type="synonym">Sorghum vulgare</name>
    <dbReference type="NCBI Taxonomy" id="4558"/>
    <lineage>
        <taxon>Eukaryota</taxon>
        <taxon>Viridiplantae</taxon>
        <taxon>Streptophyta</taxon>
        <taxon>Embryophyta</taxon>
        <taxon>Tracheophyta</taxon>
        <taxon>Spermatophyta</taxon>
        <taxon>Magnoliopsida</taxon>
        <taxon>Liliopsida</taxon>
        <taxon>Poales</taxon>
        <taxon>Poaceae</taxon>
        <taxon>PACMAD clade</taxon>
        <taxon>Panicoideae</taxon>
        <taxon>Andropogonodae</taxon>
        <taxon>Andropogoneae</taxon>
        <taxon>Sorghinae</taxon>
        <taxon>Sorghum</taxon>
    </lineage>
</organism>
<keyword evidence="2" id="KW-1185">Reference proteome</keyword>
<dbReference type="AlphaFoldDB" id="A0A1W0VWW0"/>
<reference evidence="2" key="2">
    <citation type="journal article" date="2018" name="Plant J.">
        <title>The Sorghum bicolor reference genome: improved assembly, gene annotations, a transcriptome atlas, and signatures of genome organization.</title>
        <authorList>
            <person name="McCormick R.F."/>
            <person name="Truong S.K."/>
            <person name="Sreedasyam A."/>
            <person name="Jenkins J."/>
            <person name="Shu S."/>
            <person name="Sims D."/>
            <person name="Kennedy M."/>
            <person name="Amirebrahimi M."/>
            <person name="Weers B.D."/>
            <person name="McKinley B."/>
            <person name="Mattison A."/>
            <person name="Morishige D.T."/>
            <person name="Grimwood J."/>
            <person name="Schmutz J."/>
            <person name="Mullet J.E."/>
        </authorList>
    </citation>
    <scope>NUCLEOTIDE SEQUENCE [LARGE SCALE GENOMIC DNA]</scope>
    <source>
        <strain evidence="2">cv. BTx623</strain>
    </source>
</reference>
<dbReference type="Gramene" id="OQU86637">
    <property type="protein sequence ID" value="OQU86637"/>
    <property type="gene ID" value="SORBI_3003G119266"/>
</dbReference>
<dbReference type="InParanoid" id="A0A1W0VWW0"/>
<evidence type="ECO:0000313" key="2">
    <source>
        <dbReference type="Proteomes" id="UP000000768"/>
    </source>
</evidence>
<dbReference type="EMBL" id="CM000762">
    <property type="protein sequence ID" value="OQU86637.1"/>
    <property type="molecule type" value="Genomic_DNA"/>
</dbReference>
<reference evidence="1 2" key="1">
    <citation type="journal article" date="2009" name="Nature">
        <title>The Sorghum bicolor genome and the diversification of grasses.</title>
        <authorList>
            <person name="Paterson A.H."/>
            <person name="Bowers J.E."/>
            <person name="Bruggmann R."/>
            <person name="Dubchak I."/>
            <person name="Grimwood J."/>
            <person name="Gundlach H."/>
            <person name="Haberer G."/>
            <person name="Hellsten U."/>
            <person name="Mitros T."/>
            <person name="Poliakov A."/>
            <person name="Schmutz J."/>
            <person name="Spannagl M."/>
            <person name="Tang H."/>
            <person name="Wang X."/>
            <person name="Wicker T."/>
            <person name="Bharti A.K."/>
            <person name="Chapman J."/>
            <person name="Feltus F.A."/>
            <person name="Gowik U."/>
            <person name="Grigoriev I.V."/>
            <person name="Lyons E."/>
            <person name="Maher C.A."/>
            <person name="Martis M."/>
            <person name="Narechania A."/>
            <person name="Otillar R.P."/>
            <person name="Penning B.W."/>
            <person name="Salamov A.A."/>
            <person name="Wang Y."/>
            <person name="Zhang L."/>
            <person name="Carpita N.C."/>
            <person name="Freeling M."/>
            <person name="Gingle A.R."/>
            <person name="Hash C.T."/>
            <person name="Keller B."/>
            <person name="Klein P."/>
            <person name="Kresovich S."/>
            <person name="McCann M.C."/>
            <person name="Ming R."/>
            <person name="Peterson D.G."/>
            <person name="Mehboob-ur-Rahman"/>
            <person name="Ware D."/>
            <person name="Westhoff P."/>
            <person name="Mayer K.F."/>
            <person name="Messing J."/>
            <person name="Rokhsar D.S."/>
        </authorList>
    </citation>
    <scope>NUCLEOTIDE SEQUENCE [LARGE SCALE GENOMIC DNA]</scope>
    <source>
        <strain evidence="2">cv. BTx623</strain>
    </source>
</reference>
<dbReference type="Proteomes" id="UP000000768">
    <property type="component" value="Chromosome 3"/>
</dbReference>